<reference evidence="6" key="1">
    <citation type="journal article" date="2020" name="Stud. Mycol.">
        <title>101 Dothideomycetes genomes: a test case for predicting lifestyles and emergence of pathogens.</title>
        <authorList>
            <person name="Haridas S."/>
            <person name="Albert R."/>
            <person name="Binder M."/>
            <person name="Bloem J."/>
            <person name="Labutti K."/>
            <person name="Salamov A."/>
            <person name="Andreopoulos B."/>
            <person name="Baker S."/>
            <person name="Barry K."/>
            <person name="Bills G."/>
            <person name="Bluhm B."/>
            <person name="Cannon C."/>
            <person name="Castanera R."/>
            <person name="Culley D."/>
            <person name="Daum C."/>
            <person name="Ezra D."/>
            <person name="Gonzalez J."/>
            <person name="Henrissat B."/>
            <person name="Kuo A."/>
            <person name="Liang C."/>
            <person name="Lipzen A."/>
            <person name="Lutzoni F."/>
            <person name="Magnuson J."/>
            <person name="Mondo S."/>
            <person name="Nolan M."/>
            <person name="Ohm R."/>
            <person name="Pangilinan J."/>
            <person name="Park H.-J."/>
            <person name="Ramirez L."/>
            <person name="Alfaro M."/>
            <person name="Sun H."/>
            <person name="Tritt A."/>
            <person name="Yoshinaga Y."/>
            <person name="Zwiers L.-H."/>
            <person name="Turgeon B."/>
            <person name="Goodwin S."/>
            <person name="Spatafora J."/>
            <person name="Crous P."/>
            <person name="Grigoriev I."/>
        </authorList>
    </citation>
    <scope>NUCLEOTIDE SEQUENCE</scope>
    <source>
        <strain evidence="6">CBS 675.92</strain>
    </source>
</reference>
<dbReference type="Gene3D" id="3.20.20.140">
    <property type="entry name" value="Metal-dependent hydrolases"/>
    <property type="match status" value="1"/>
</dbReference>
<organism evidence="6 7">
    <name type="scientific">Byssothecium circinans</name>
    <dbReference type="NCBI Taxonomy" id="147558"/>
    <lineage>
        <taxon>Eukaryota</taxon>
        <taxon>Fungi</taxon>
        <taxon>Dikarya</taxon>
        <taxon>Ascomycota</taxon>
        <taxon>Pezizomycotina</taxon>
        <taxon>Dothideomycetes</taxon>
        <taxon>Pleosporomycetidae</taxon>
        <taxon>Pleosporales</taxon>
        <taxon>Massarineae</taxon>
        <taxon>Massarinaceae</taxon>
        <taxon>Byssothecium</taxon>
    </lineage>
</organism>
<dbReference type="InterPro" id="IPR006680">
    <property type="entry name" value="Amidohydro-rel"/>
</dbReference>
<dbReference type="GO" id="GO:0016787">
    <property type="term" value="F:hydrolase activity"/>
    <property type="evidence" value="ECO:0007669"/>
    <property type="project" value="UniProtKB-KW"/>
</dbReference>
<comment type="similarity">
    <text evidence="3">Belongs to the metallo-dependent hydrolases superfamily.</text>
</comment>
<evidence type="ECO:0000313" key="6">
    <source>
        <dbReference type="EMBL" id="KAF1950772.1"/>
    </source>
</evidence>
<protein>
    <submittedName>
        <fullName evidence="6">Amidohydrolase 2</fullName>
    </submittedName>
</protein>
<proteinExistence type="inferred from homology"/>
<feature type="chain" id="PRO_5025330026" evidence="4">
    <location>
        <begin position="22"/>
        <end position="363"/>
    </location>
</feature>
<evidence type="ECO:0000256" key="1">
    <source>
        <dbReference type="ARBA" id="ARBA00022793"/>
    </source>
</evidence>
<dbReference type="EMBL" id="ML977022">
    <property type="protein sequence ID" value="KAF1950772.1"/>
    <property type="molecule type" value="Genomic_DNA"/>
</dbReference>
<name>A0A6A5TGK5_9PLEO</name>
<keyword evidence="1 3" id="KW-0210">Decarboxylase</keyword>
<dbReference type="InterPro" id="IPR032465">
    <property type="entry name" value="ACMSD"/>
</dbReference>
<dbReference type="GO" id="GO:0005829">
    <property type="term" value="C:cytosol"/>
    <property type="evidence" value="ECO:0007669"/>
    <property type="project" value="TreeGrafter"/>
</dbReference>
<evidence type="ECO:0000259" key="5">
    <source>
        <dbReference type="Pfam" id="PF04909"/>
    </source>
</evidence>
<dbReference type="AlphaFoldDB" id="A0A6A5TGK5"/>
<dbReference type="Pfam" id="PF04909">
    <property type="entry name" value="Amidohydro_2"/>
    <property type="match status" value="1"/>
</dbReference>
<keyword evidence="4" id="KW-0732">Signal</keyword>
<dbReference type="PANTHER" id="PTHR21240:SF30">
    <property type="entry name" value="AMIDOHYDROLASE-RELATED DOMAIN-CONTAINING PROTEIN-RELATED"/>
    <property type="match status" value="1"/>
</dbReference>
<keyword evidence="6" id="KW-0378">Hydrolase</keyword>
<keyword evidence="7" id="KW-1185">Reference proteome</keyword>
<sequence>MFPNNPLLLFLVLFSAAVTVSLHIHSNDSIPFYTLEEHWISPSLAHYFADNPLNVLLGADALDPILREVGPNRLASMDTNNIRIQIVSHTPLPEAMFAANLTALANDELATAIAAAPAPHRLRGFCILPMAVPAAAAAELRRCIRKHGFVGALFDAHLSNGSFYDGHAYDPLWAEAVQLNVPIYLHPTYPDVADVVAVGKGLYAPSAKGEYDGYHAAALGMPAWGWHERAGLVFLRLYLGGVFERFPGLQVILGHMGELVPYFLSRTDHYLSVNRTLRLKDTYARNVYVTTSGIFSLDSMATVLRVTGHKRIMYSVDWPFSRNEDGAAFMQALRDSGMVNEEEFRDIAFRNAKRLLDCEGHLS</sequence>
<dbReference type="PANTHER" id="PTHR21240">
    <property type="entry name" value="2-AMINO-3-CARBOXYLMUCONATE-6-SEMIALDEHYDE DECARBOXYLASE"/>
    <property type="match status" value="1"/>
</dbReference>
<dbReference type="InterPro" id="IPR032466">
    <property type="entry name" value="Metal_Hydrolase"/>
</dbReference>
<evidence type="ECO:0000256" key="2">
    <source>
        <dbReference type="ARBA" id="ARBA00023239"/>
    </source>
</evidence>
<gene>
    <name evidence="6" type="ORF">CC80DRAFT_539340</name>
</gene>
<feature type="domain" description="Amidohydrolase-related" evidence="5">
    <location>
        <begin position="73"/>
        <end position="357"/>
    </location>
</feature>
<dbReference type="Proteomes" id="UP000800035">
    <property type="component" value="Unassembled WGS sequence"/>
</dbReference>
<accession>A0A6A5TGK5</accession>
<dbReference type="GO" id="GO:0019748">
    <property type="term" value="P:secondary metabolic process"/>
    <property type="evidence" value="ECO:0007669"/>
    <property type="project" value="TreeGrafter"/>
</dbReference>
<dbReference type="SUPFAM" id="SSF51556">
    <property type="entry name" value="Metallo-dependent hydrolases"/>
    <property type="match status" value="1"/>
</dbReference>
<evidence type="ECO:0000313" key="7">
    <source>
        <dbReference type="Proteomes" id="UP000800035"/>
    </source>
</evidence>
<keyword evidence="2 3" id="KW-0456">Lyase</keyword>
<evidence type="ECO:0000256" key="4">
    <source>
        <dbReference type="SAM" id="SignalP"/>
    </source>
</evidence>
<feature type="signal peptide" evidence="4">
    <location>
        <begin position="1"/>
        <end position="21"/>
    </location>
</feature>
<dbReference type="OrthoDB" id="432010at2759"/>
<dbReference type="GO" id="GO:0016831">
    <property type="term" value="F:carboxy-lyase activity"/>
    <property type="evidence" value="ECO:0007669"/>
    <property type="project" value="UniProtKB-KW"/>
</dbReference>
<evidence type="ECO:0000256" key="3">
    <source>
        <dbReference type="RuleBase" id="RU366045"/>
    </source>
</evidence>